<evidence type="ECO:0000313" key="11">
    <source>
        <dbReference type="Proteomes" id="UP001293593"/>
    </source>
</evidence>
<evidence type="ECO:0000256" key="4">
    <source>
        <dbReference type="ARBA" id="ARBA00023159"/>
    </source>
</evidence>
<evidence type="ECO:0000256" key="7">
    <source>
        <dbReference type="ARBA" id="ARBA00024343"/>
    </source>
</evidence>
<evidence type="ECO:0000256" key="5">
    <source>
        <dbReference type="ARBA" id="ARBA00023163"/>
    </source>
</evidence>
<dbReference type="InterPro" id="IPR001471">
    <property type="entry name" value="AP2/ERF_dom"/>
</dbReference>
<dbReference type="PANTHER" id="PTHR31985:SF130">
    <property type="entry name" value="ETHYLENE-RESPONSIVE TRANSCRIPTION FACTOR ERF034"/>
    <property type="match status" value="1"/>
</dbReference>
<evidence type="ECO:0000256" key="2">
    <source>
        <dbReference type="ARBA" id="ARBA00023015"/>
    </source>
</evidence>
<dbReference type="PRINTS" id="PR00367">
    <property type="entry name" value="ETHRSPELEMNT"/>
</dbReference>
<keyword evidence="5" id="KW-0804">Transcription</keyword>
<dbReference type="GO" id="GO:0003677">
    <property type="term" value="F:DNA binding"/>
    <property type="evidence" value="ECO:0007669"/>
    <property type="project" value="UniProtKB-KW"/>
</dbReference>
<protein>
    <recommendedName>
        <fullName evidence="9">AP2/ERF domain-containing protein</fullName>
    </recommendedName>
</protein>
<reference evidence="10" key="1">
    <citation type="submission" date="2023-10" db="EMBL/GenBank/DDBJ databases">
        <title>Chromosome-level genome of the transformable northern wattle, Acacia crassicarpa.</title>
        <authorList>
            <person name="Massaro I."/>
            <person name="Sinha N.R."/>
            <person name="Poethig S."/>
            <person name="Leichty A.R."/>
        </authorList>
    </citation>
    <scope>NUCLEOTIDE SEQUENCE</scope>
    <source>
        <strain evidence="10">Acra3RX</strain>
        <tissue evidence="10">Leaf</tissue>
    </source>
</reference>
<dbReference type="PANTHER" id="PTHR31985">
    <property type="entry name" value="ETHYLENE-RESPONSIVE TRANSCRIPTION FACTOR ERF042-RELATED"/>
    <property type="match status" value="1"/>
</dbReference>
<dbReference type="GO" id="GO:0005634">
    <property type="term" value="C:nucleus"/>
    <property type="evidence" value="ECO:0007669"/>
    <property type="project" value="UniProtKB-SubCell"/>
</dbReference>
<dbReference type="Gene3D" id="3.30.730.10">
    <property type="entry name" value="AP2/ERF domain"/>
    <property type="match status" value="1"/>
</dbReference>
<feature type="compositionally biased region" description="Basic and acidic residues" evidence="8">
    <location>
        <begin position="32"/>
        <end position="57"/>
    </location>
</feature>
<sequence>MEPEALLHTQLQLTTTSSSSSSSSAGTTEAINVHREAHNKEERVKRKKNTDMVDGKHPTYRGVRMRQWGKWVSEIRQPRKKSRIWLGSFPTAEMAARAHDFAALGIKGVSAFLNFPELATVLPRPASNSPKDVQAAAAKAAAINYHINRQGNPNLSPRSCQPTVTVSP</sequence>
<feature type="region of interest" description="Disordered" evidence="8">
    <location>
        <begin position="1"/>
        <end position="58"/>
    </location>
</feature>
<dbReference type="PROSITE" id="PS51032">
    <property type="entry name" value="AP2_ERF"/>
    <property type="match status" value="1"/>
</dbReference>
<gene>
    <name evidence="10" type="ORF">QN277_003488</name>
</gene>
<organism evidence="10 11">
    <name type="scientific">Acacia crassicarpa</name>
    <name type="common">northern wattle</name>
    <dbReference type="NCBI Taxonomy" id="499986"/>
    <lineage>
        <taxon>Eukaryota</taxon>
        <taxon>Viridiplantae</taxon>
        <taxon>Streptophyta</taxon>
        <taxon>Embryophyta</taxon>
        <taxon>Tracheophyta</taxon>
        <taxon>Spermatophyta</taxon>
        <taxon>Magnoliopsida</taxon>
        <taxon>eudicotyledons</taxon>
        <taxon>Gunneridae</taxon>
        <taxon>Pentapetalae</taxon>
        <taxon>rosids</taxon>
        <taxon>fabids</taxon>
        <taxon>Fabales</taxon>
        <taxon>Fabaceae</taxon>
        <taxon>Caesalpinioideae</taxon>
        <taxon>mimosoid clade</taxon>
        <taxon>Acacieae</taxon>
        <taxon>Acacia</taxon>
    </lineage>
</organism>
<proteinExistence type="inferred from homology"/>
<dbReference type="GO" id="GO:0003700">
    <property type="term" value="F:DNA-binding transcription factor activity"/>
    <property type="evidence" value="ECO:0007669"/>
    <property type="project" value="InterPro"/>
</dbReference>
<keyword evidence="11" id="KW-1185">Reference proteome</keyword>
<feature type="compositionally biased region" description="Low complexity" evidence="8">
    <location>
        <begin position="14"/>
        <end position="24"/>
    </location>
</feature>
<keyword evidence="4" id="KW-0010">Activator</keyword>
<evidence type="ECO:0000256" key="6">
    <source>
        <dbReference type="ARBA" id="ARBA00023242"/>
    </source>
</evidence>
<dbReference type="AlphaFoldDB" id="A0AAE1IYH7"/>
<evidence type="ECO:0000256" key="8">
    <source>
        <dbReference type="SAM" id="MobiDB-lite"/>
    </source>
</evidence>
<evidence type="ECO:0000313" key="10">
    <source>
        <dbReference type="EMBL" id="KAK4260361.1"/>
    </source>
</evidence>
<dbReference type="Proteomes" id="UP001293593">
    <property type="component" value="Unassembled WGS sequence"/>
</dbReference>
<dbReference type="SUPFAM" id="SSF54171">
    <property type="entry name" value="DNA-binding domain"/>
    <property type="match status" value="1"/>
</dbReference>
<name>A0AAE1IYH7_9FABA</name>
<keyword evidence="2" id="KW-0805">Transcription regulation</keyword>
<comment type="caution">
    <text evidence="10">The sequence shown here is derived from an EMBL/GenBank/DDBJ whole genome shotgun (WGS) entry which is preliminary data.</text>
</comment>
<dbReference type="CDD" id="cd00018">
    <property type="entry name" value="AP2"/>
    <property type="match status" value="1"/>
</dbReference>
<dbReference type="Pfam" id="PF00847">
    <property type="entry name" value="AP2"/>
    <property type="match status" value="1"/>
</dbReference>
<evidence type="ECO:0000256" key="1">
    <source>
        <dbReference type="ARBA" id="ARBA00004123"/>
    </source>
</evidence>
<feature type="region of interest" description="Disordered" evidence="8">
    <location>
        <begin position="148"/>
        <end position="168"/>
    </location>
</feature>
<dbReference type="EMBL" id="JAWXYG010000010">
    <property type="protein sequence ID" value="KAK4260361.1"/>
    <property type="molecule type" value="Genomic_DNA"/>
</dbReference>
<dbReference type="InterPro" id="IPR051032">
    <property type="entry name" value="AP2/ERF_TF_ERF_subfamily"/>
</dbReference>
<dbReference type="SMART" id="SM00380">
    <property type="entry name" value="AP2"/>
    <property type="match status" value="1"/>
</dbReference>
<keyword evidence="3" id="KW-0238">DNA-binding</keyword>
<dbReference type="InterPro" id="IPR036955">
    <property type="entry name" value="AP2/ERF_dom_sf"/>
</dbReference>
<accession>A0AAE1IYH7</accession>
<dbReference type="FunFam" id="3.30.730.10:FF:000001">
    <property type="entry name" value="Ethylene-responsive transcription factor 2"/>
    <property type="match status" value="1"/>
</dbReference>
<keyword evidence="6" id="KW-0539">Nucleus</keyword>
<comment type="subcellular location">
    <subcellularLocation>
        <location evidence="1">Nucleus</location>
    </subcellularLocation>
</comment>
<dbReference type="InterPro" id="IPR016177">
    <property type="entry name" value="DNA-bd_dom_sf"/>
</dbReference>
<comment type="similarity">
    <text evidence="7">Belongs to the AP2/ERF transcription factor family. ERF subfamily.</text>
</comment>
<evidence type="ECO:0000256" key="3">
    <source>
        <dbReference type="ARBA" id="ARBA00023125"/>
    </source>
</evidence>
<feature type="domain" description="AP2/ERF" evidence="9">
    <location>
        <begin position="59"/>
        <end position="116"/>
    </location>
</feature>
<evidence type="ECO:0000259" key="9">
    <source>
        <dbReference type="PROSITE" id="PS51032"/>
    </source>
</evidence>